<keyword evidence="1" id="KW-0812">Transmembrane</keyword>
<dbReference type="Pfam" id="PF13795">
    <property type="entry name" value="HupE_UreJ_2"/>
    <property type="match status" value="1"/>
</dbReference>
<dbReference type="EMBL" id="VWPK01000051">
    <property type="protein sequence ID" value="KAA5609393.1"/>
    <property type="molecule type" value="Genomic_DNA"/>
</dbReference>
<organism evidence="3 4">
    <name type="scientific">Rhodovastum atsumiense</name>
    <dbReference type="NCBI Taxonomy" id="504468"/>
    <lineage>
        <taxon>Bacteria</taxon>
        <taxon>Pseudomonadati</taxon>
        <taxon>Pseudomonadota</taxon>
        <taxon>Alphaproteobacteria</taxon>
        <taxon>Acetobacterales</taxon>
        <taxon>Acetobacteraceae</taxon>
        <taxon>Rhodovastum</taxon>
    </lineage>
</organism>
<feature type="transmembrane region" description="Helical" evidence="1">
    <location>
        <begin position="268"/>
        <end position="289"/>
    </location>
</feature>
<feature type="transmembrane region" description="Helical" evidence="1">
    <location>
        <begin position="178"/>
        <end position="196"/>
    </location>
</feature>
<protein>
    <submittedName>
        <fullName evidence="3">HupE/UreJ family protein</fullName>
    </submittedName>
</protein>
<feature type="signal peptide" evidence="2">
    <location>
        <begin position="1"/>
        <end position="27"/>
    </location>
</feature>
<evidence type="ECO:0000313" key="4">
    <source>
        <dbReference type="Proteomes" id="UP000325255"/>
    </source>
</evidence>
<keyword evidence="4" id="KW-1185">Reference proteome</keyword>
<name>A0A5M6IM76_9PROT</name>
<keyword evidence="2" id="KW-0732">Signal</keyword>
<dbReference type="AlphaFoldDB" id="A0A5M6IM76"/>
<evidence type="ECO:0000313" key="3">
    <source>
        <dbReference type="EMBL" id="KAA5609393.1"/>
    </source>
</evidence>
<gene>
    <name evidence="3" type="ORF">F1189_24255</name>
</gene>
<keyword evidence="1" id="KW-1133">Transmembrane helix</keyword>
<feature type="chain" id="PRO_5024404764" evidence="2">
    <location>
        <begin position="28"/>
        <end position="327"/>
    </location>
</feature>
<dbReference type="OrthoDB" id="9808870at2"/>
<feature type="transmembrane region" description="Helical" evidence="1">
    <location>
        <begin position="233"/>
        <end position="256"/>
    </location>
</feature>
<dbReference type="RefSeq" id="WP_150043696.1">
    <property type="nucleotide sequence ID" value="NZ_OW485601.1"/>
</dbReference>
<reference evidence="3 4" key="1">
    <citation type="submission" date="2019-09" db="EMBL/GenBank/DDBJ databases">
        <title>Genome sequence of Rhodovastum atsumiense, a diverse member of the Acetobacteraceae family of non-sulfur purple photosynthetic bacteria.</title>
        <authorList>
            <person name="Meyer T."/>
            <person name="Kyndt J."/>
        </authorList>
    </citation>
    <scope>NUCLEOTIDE SEQUENCE [LARGE SCALE GENOMIC DNA]</scope>
    <source>
        <strain evidence="3 4">DSM 21279</strain>
    </source>
</reference>
<proteinExistence type="predicted"/>
<accession>A0A5M6IM76</accession>
<evidence type="ECO:0000256" key="2">
    <source>
        <dbReference type="SAM" id="SignalP"/>
    </source>
</evidence>
<dbReference type="InterPro" id="IPR032809">
    <property type="entry name" value="Put_HupE_UreJ"/>
</dbReference>
<evidence type="ECO:0000256" key="1">
    <source>
        <dbReference type="SAM" id="Phobius"/>
    </source>
</evidence>
<sequence length="327" mass="35158">MSCFRSLRDLRLLLAVILALLALPATAHEASMGVYELRELQPNTYMGSWVQTPNDMATRMRPTFPPQCHFNDPILECTAPGLVGPVTLDNLGFNMSAVMFRIVPRAGPEQSYTLTAGNPSVTVLGNEAPGLHVWINLASTYISLGIDHILLGIDHLLFVLGLMWLVPGGWRLAKTITAFTVGHSISLAAATFGLIGVPEKPLNAVIALSIAFVGVEIVRLYRGEPGLTVRCPWAVSLGFGIVHGIGFAGALITLGIQRNLMPAALLGFNIGVEIGQLAFVLLVLGLFWAHRTLTAILPRRADALPGYAIGVVAMFWFIGRMAILVTS</sequence>
<feature type="transmembrane region" description="Helical" evidence="1">
    <location>
        <begin position="301"/>
        <end position="323"/>
    </location>
</feature>
<comment type="caution">
    <text evidence="3">The sequence shown here is derived from an EMBL/GenBank/DDBJ whole genome shotgun (WGS) entry which is preliminary data.</text>
</comment>
<keyword evidence="1" id="KW-0472">Membrane</keyword>
<feature type="transmembrane region" description="Helical" evidence="1">
    <location>
        <begin position="141"/>
        <end position="166"/>
    </location>
</feature>
<dbReference type="Proteomes" id="UP000325255">
    <property type="component" value="Unassembled WGS sequence"/>
</dbReference>
<feature type="transmembrane region" description="Helical" evidence="1">
    <location>
        <begin position="202"/>
        <end position="221"/>
    </location>
</feature>